<evidence type="ECO:0000256" key="5">
    <source>
        <dbReference type="HAMAP-Rule" id="MF_01371"/>
    </source>
</evidence>
<dbReference type="GO" id="GO:0022625">
    <property type="term" value="C:cytosolic large ribosomal subunit"/>
    <property type="evidence" value="ECO:0007669"/>
    <property type="project" value="TreeGrafter"/>
</dbReference>
<comment type="similarity">
    <text evidence="1 5">Belongs to the universal ribosomal protein uL30 family.</text>
</comment>
<dbReference type="NCBIfam" id="TIGR01308">
    <property type="entry name" value="rpmD_bact"/>
    <property type="match status" value="1"/>
</dbReference>
<evidence type="ECO:0000313" key="8">
    <source>
        <dbReference type="EMBL" id="MBY5959318.1"/>
    </source>
</evidence>
<dbReference type="Gene3D" id="3.30.1390.20">
    <property type="entry name" value="Ribosomal protein L30, ferredoxin-like fold domain"/>
    <property type="match status" value="1"/>
</dbReference>
<dbReference type="InterPro" id="IPR016082">
    <property type="entry name" value="Ribosomal_uL30_ferredoxin-like"/>
</dbReference>
<evidence type="ECO:0000256" key="6">
    <source>
        <dbReference type="SAM" id="MobiDB-lite"/>
    </source>
</evidence>
<name>A0A953HR16_9BACT</name>
<dbReference type="RefSeq" id="WP_222580854.1">
    <property type="nucleotide sequence ID" value="NZ_JAHVHU010000013.1"/>
</dbReference>
<comment type="subunit">
    <text evidence="2 5">Part of the 50S ribosomal subunit.</text>
</comment>
<keyword evidence="4 5" id="KW-0687">Ribonucleoprotein</keyword>
<evidence type="ECO:0000256" key="4">
    <source>
        <dbReference type="ARBA" id="ARBA00023274"/>
    </source>
</evidence>
<comment type="caution">
    <text evidence="8">The sequence shown here is derived from an EMBL/GenBank/DDBJ whole genome shotgun (WGS) entry which is preliminary data.</text>
</comment>
<reference evidence="8" key="1">
    <citation type="submission" date="2021-06" db="EMBL/GenBank/DDBJ databases">
        <title>44 bacteria genomes isolated from Dapeng, Shenzhen.</title>
        <authorList>
            <person name="Zheng W."/>
            <person name="Yu S."/>
            <person name="Huang Y."/>
        </authorList>
    </citation>
    <scope>NUCLEOTIDE SEQUENCE</scope>
    <source>
        <strain evidence="8">DP5N28-2</strain>
    </source>
</reference>
<dbReference type="PANTHER" id="PTHR15892">
    <property type="entry name" value="MITOCHONDRIAL RIBOSOMAL PROTEIN L30"/>
    <property type="match status" value="1"/>
</dbReference>
<keyword evidence="9" id="KW-1185">Reference proteome</keyword>
<dbReference type="EMBL" id="JAHVHU010000013">
    <property type="protein sequence ID" value="MBY5959318.1"/>
    <property type="molecule type" value="Genomic_DNA"/>
</dbReference>
<dbReference type="SUPFAM" id="SSF55129">
    <property type="entry name" value="Ribosomal protein L30p/L7e"/>
    <property type="match status" value="1"/>
</dbReference>
<dbReference type="InterPro" id="IPR036919">
    <property type="entry name" value="Ribo_uL30_ferredoxin-like_sf"/>
</dbReference>
<proteinExistence type="inferred from homology"/>
<organism evidence="8 9">
    <name type="scientific">Membranihabitans marinus</name>
    <dbReference type="NCBI Taxonomy" id="1227546"/>
    <lineage>
        <taxon>Bacteria</taxon>
        <taxon>Pseudomonadati</taxon>
        <taxon>Bacteroidota</taxon>
        <taxon>Saprospiria</taxon>
        <taxon>Saprospirales</taxon>
        <taxon>Saprospiraceae</taxon>
        <taxon>Membranihabitans</taxon>
    </lineage>
</organism>
<keyword evidence="3 5" id="KW-0689">Ribosomal protein</keyword>
<dbReference type="CDD" id="cd01658">
    <property type="entry name" value="Ribosomal_L30"/>
    <property type="match status" value="1"/>
</dbReference>
<protein>
    <recommendedName>
        <fullName evidence="5">Large ribosomal subunit protein uL30</fullName>
    </recommendedName>
</protein>
<dbReference type="HAMAP" id="MF_01371_B">
    <property type="entry name" value="Ribosomal_uL30_B"/>
    <property type="match status" value="1"/>
</dbReference>
<sequence length="82" mass="9060">MTKVRIKQIRSAIDRSTKQKRTLQALGLRKINASVEHQLNDNIRGMIFRVSHLVEVEEISGTDGSETKAAGGQSVNAIAEEE</sequence>
<evidence type="ECO:0000256" key="1">
    <source>
        <dbReference type="ARBA" id="ARBA00007594"/>
    </source>
</evidence>
<dbReference type="AlphaFoldDB" id="A0A953HR16"/>
<gene>
    <name evidence="5 8" type="primary">rpmD</name>
    <name evidence="8" type="ORF">KUV50_14290</name>
</gene>
<evidence type="ECO:0000313" key="9">
    <source>
        <dbReference type="Proteomes" id="UP000753961"/>
    </source>
</evidence>
<dbReference type="GO" id="GO:0006412">
    <property type="term" value="P:translation"/>
    <property type="evidence" value="ECO:0007669"/>
    <property type="project" value="UniProtKB-UniRule"/>
</dbReference>
<dbReference type="Pfam" id="PF00327">
    <property type="entry name" value="Ribosomal_L30"/>
    <property type="match status" value="1"/>
</dbReference>
<dbReference type="InterPro" id="IPR005996">
    <property type="entry name" value="Ribosomal_uL30_bac-type"/>
</dbReference>
<dbReference type="Proteomes" id="UP000753961">
    <property type="component" value="Unassembled WGS sequence"/>
</dbReference>
<dbReference type="PANTHER" id="PTHR15892:SF2">
    <property type="entry name" value="LARGE RIBOSOMAL SUBUNIT PROTEIN UL30M"/>
    <property type="match status" value="1"/>
</dbReference>
<feature type="region of interest" description="Disordered" evidence="6">
    <location>
        <begin position="61"/>
        <end position="82"/>
    </location>
</feature>
<evidence type="ECO:0000259" key="7">
    <source>
        <dbReference type="Pfam" id="PF00327"/>
    </source>
</evidence>
<dbReference type="GO" id="GO:0003735">
    <property type="term" value="F:structural constituent of ribosome"/>
    <property type="evidence" value="ECO:0007669"/>
    <property type="project" value="InterPro"/>
</dbReference>
<evidence type="ECO:0000256" key="3">
    <source>
        <dbReference type="ARBA" id="ARBA00022980"/>
    </source>
</evidence>
<accession>A0A953HR16</accession>
<evidence type="ECO:0000256" key="2">
    <source>
        <dbReference type="ARBA" id="ARBA00011838"/>
    </source>
</evidence>
<feature type="domain" description="Large ribosomal subunit protein uL30-like ferredoxin-like fold" evidence="7">
    <location>
        <begin position="4"/>
        <end position="54"/>
    </location>
</feature>